<dbReference type="PANTHER" id="PTHR43130:SF3">
    <property type="entry name" value="HTH-TYPE TRANSCRIPTIONAL REGULATOR RV1931C"/>
    <property type="match status" value="1"/>
</dbReference>
<proteinExistence type="predicted"/>
<feature type="domain" description="HTH araC/xylS-type" evidence="4">
    <location>
        <begin position="253"/>
        <end position="351"/>
    </location>
</feature>
<evidence type="ECO:0000313" key="5">
    <source>
        <dbReference type="EMBL" id="SFH70011.1"/>
    </source>
</evidence>
<keyword evidence="6" id="KW-1185">Reference proteome</keyword>
<evidence type="ECO:0000259" key="4">
    <source>
        <dbReference type="PROSITE" id="PS01124"/>
    </source>
</evidence>
<protein>
    <submittedName>
        <fullName evidence="5">DJ-1/PfpI family protein</fullName>
    </submittedName>
</protein>
<dbReference type="OrthoDB" id="9793400at2"/>
<evidence type="ECO:0000256" key="1">
    <source>
        <dbReference type="ARBA" id="ARBA00023015"/>
    </source>
</evidence>
<organism evidence="5 6">
    <name type="scientific">Paracoccus aminovorans</name>
    <dbReference type="NCBI Taxonomy" id="34004"/>
    <lineage>
        <taxon>Bacteria</taxon>
        <taxon>Pseudomonadati</taxon>
        <taxon>Pseudomonadota</taxon>
        <taxon>Alphaproteobacteria</taxon>
        <taxon>Rhodobacterales</taxon>
        <taxon>Paracoccaceae</taxon>
        <taxon>Paracoccus</taxon>
    </lineage>
</organism>
<dbReference type="InterPro" id="IPR009057">
    <property type="entry name" value="Homeodomain-like_sf"/>
</dbReference>
<dbReference type="GO" id="GO:0003700">
    <property type="term" value="F:DNA-binding transcription factor activity"/>
    <property type="evidence" value="ECO:0007669"/>
    <property type="project" value="InterPro"/>
</dbReference>
<dbReference type="InterPro" id="IPR029062">
    <property type="entry name" value="Class_I_gatase-like"/>
</dbReference>
<evidence type="ECO:0000256" key="2">
    <source>
        <dbReference type="ARBA" id="ARBA00023125"/>
    </source>
</evidence>
<dbReference type="RefSeq" id="WP_100526159.1">
    <property type="nucleotide sequence ID" value="NZ_CBCRYP010000029.1"/>
</dbReference>
<sequence length="357" mass="39613">MRIEDAHLETSNVEQSSAGDSERYIAKGIAHVKLAAPVDEPITVSFVLMPRFTMLAFTSAIEPLRVANQLTEKLLFKWHVLSENGRPVACSNGVPVMADSPLSGAPASDYVLVCGGVEPDAGCSPDLSDWLRKQWRHGRTVGGLCTGAYALARAGILNGRRFTLHWENIPNFTEKHPDLSPERRIFCIDERIVTCAGGVASTELALKLIEDYYGAELMQAVMDMCLLGQIRRGEEEQLSSLSVRLGTRNDHLIRAVAYIEAHVEDEVDLAECASYLGISRRQLERLFQRYLDTTPLQYLNKVRLQHARSLLTETNLSVMEVAVACGFGSSSYFSKVFRGHYGISPHKFSLTRKRLAG</sequence>
<keyword evidence="2" id="KW-0238">DNA-binding</keyword>
<accession>A0A1I3C7H7</accession>
<dbReference type="InterPro" id="IPR020449">
    <property type="entry name" value="Tscrpt_reg_AraC-type_HTH"/>
</dbReference>
<reference evidence="5 6" key="1">
    <citation type="submission" date="2016-10" db="EMBL/GenBank/DDBJ databases">
        <authorList>
            <person name="de Groot N.N."/>
        </authorList>
    </citation>
    <scope>NUCLEOTIDE SEQUENCE [LARGE SCALE GENOMIC DNA]</scope>
    <source>
        <strain evidence="5 6">DSM 8537</strain>
    </source>
</reference>
<keyword evidence="3" id="KW-0804">Transcription</keyword>
<dbReference type="Proteomes" id="UP000183635">
    <property type="component" value="Unassembled WGS sequence"/>
</dbReference>
<dbReference type="EMBL" id="FOPU01000028">
    <property type="protein sequence ID" value="SFH70011.1"/>
    <property type="molecule type" value="Genomic_DNA"/>
</dbReference>
<dbReference type="InterPro" id="IPR018060">
    <property type="entry name" value="HTH_AraC"/>
</dbReference>
<dbReference type="PANTHER" id="PTHR43130">
    <property type="entry name" value="ARAC-FAMILY TRANSCRIPTIONAL REGULATOR"/>
    <property type="match status" value="1"/>
</dbReference>
<dbReference type="InterPro" id="IPR002818">
    <property type="entry name" value="DJ-1/PfpI"/>
</dbReference>
<dbReference type="SMART" id="SM00342">
    <property type="entry name" value="HTH_ARAC"/>
    <property type="match status" value="1"/>
</dbReference>
<dbReference type="InterPro" id="IPR052158">
    <property type="entry name" value="INH-QAR"/>
</dbReference>
<gene>
    <name evidence="5" type="ORF">SAMN04488021_12822</name>
</gene>
<dbReference type="Pfam" id="PF01965">
    <property type="entry name" value="DJ-1_PfpI"/>
    <property type="match status" value="1"/>
</dbReference>
<dbReference type="CDD" id="cd03136">
    <property type="entry name" value="GATase1_AraC_ArgR_like"/>
    <property type="match status" value="1"/>
</dbReference>
<evidence type="ECO:0000256" key="3">
    <source>
        <dbReference type="ARBA" id="ARBA00023163"/>
    </source>
</evidence>
<dbReference type="PRINTS" id="PR00032">
    <property type="entry name" value="HTHARAC"/>
</dbReference>
<dbReference type="AlphaFoldDB" id="A0A1I3C7H7"/>
<dbReference type="SUPFAM" id="SSF46689">
    <property type="entry name" value="Homeodomain-like"/>
    <property type="match status" value="2"/>
</dbReference>
<evidence type="ECO:0000313" key="6">
    <source>
        <dbReference type="Proteomes" id="UP000183635"/>
    </source>
</evidence>
<dbReference type="STRING" id="34004.SAMN04488021_12822"/>
<dbReference type="Gene3D" id="1.10.10.60">
    <property type="entry name" value="Homeodomain-like"/>
    <property type="match status" value="1"/>
</dbReference>
<keyword evidence="1" id="KW-0805">Transcription regulation</keyword>
<dbReference type="PROSITE" id="PS01124">
    <property type="entry name" value="HTH_ARAC_FAMILY_2"/>
    <property type="match status" value="1"/>
</dbReference>
<dbReference type="Gene3D" id="3.40.50.880">
    <property type="match status" value="1"/>
</dbReference>
<dbReference type="Pfam" id="PF12833">
    <property type="entry name" value="HTH_18"/>
    <property type="match status" value="1"/>
</dbReference>
<dbReference type="SUPFAM" id="SSF52317">
    <property type="entry name" value="Class I glutamine amidotransferase-like"/>
    <property type="match status" value="1"/>
</dbReference>
<dbReference type="GO" id="GO:0043565">
    <property type="term" value="F:sequence-specific DNA binding"/>
    <property type="evidence" value="ECO:0007669"/>
    <property type="project" value="InterPro"/>
</dbReference>
<name>A0A1I3C7H7_9RHOB</name>